<evidence type="ECO:0000313" key="2">
    <source>
        <dbReference type="Proteomes" id="UP000053937"/>
    </source>
</evidence>
<name>A0A101J5V4_CHLLI</name>
<accession>A0A101J5V4</accession>
<organism evidence="1 2">
    <name type="scientific">Chlorobium limicola</name>
    <dbReference type="NCBI Taxonomy" id="1092"/>
    <lineage>
        <taxon>Bacteria</taxon>
        <taxon>Pseudomonadati</taxon>
        <taxon>Chlorobiota</taxon>
        <taxon>Chlorobiia</taxon>
        <taxon>Chlorobiales</taxon>
        <taxon>Chlorobiaceae</taxon>
        <taxon>Chlorobium/Pelodictyon group</taxon>
        <taxon>Chlorobium</taxon>
    </lineage>
</organism>
<dbReference type="InterPro" id="IPR019238">
    <property type="entry name" value="AbiEi_2"/>
</dbReference>
<dbReference type="OrthoDB" id="593981at2"/>
<dbReference type="Proteomes" id="UP000053937">
    <property type="component" value="Unassembled WGS sequence"/>
</dbReference>
<dbReference type="Pfam" id="PF09952">
    <property type="entry name" value="AbiEi_2"/>
    <property type="match status" value="1"/>
</dbReference>
<gene>
    <name evidence="1" type="ORF">ASB62_08525</name>
</gene>
<proteinExistence type="predicted"/>
<sequence>MEALAIIAPLDYVVEPATGLRDHEYDYLVKGMVFGKKFVWCVNIKTRLTRTGEMQLLIGKDKALHPLLLVTGYVPPEAADRLRSIGIEFIDKAGNMFINQPPLLIFVKGNKPEKEKNTMPGIRLFKGVGLKIVYLLLCRPDLVNSSYRDLSEMTGVALGTVNTTMTELLMKDFILDMGKRGKKILNRKKLFERWVEAYPDYLKPKLFLGRFRGDEYWWKNTNLDPASAQWGGEIAASKLTGYLKPGSATLYTDKKFLTDLVITNRLKKDPQGNVEIFERFWPMDYGFGDLDTTHPIIIYADLLAIGDQRTTETAKMIYEQYLDQYFRQD</sequence>
<keyword evidence="2" id="KW-1185">Reference proteome</keyword>
<comment type="caution">
    <text evidence="1">The sequence shown here is derived from an EMBL/GenBank/DDBJ whole genome shotgun (WGS) entry which is preliminary data.</text>
</comment>
<evidence type="ECO:0000313" key="1">
    <source>
        <dbReference type="EMBL" id="KUL20788.1"/>
    </source>
</evidence>
<reference evidence="1 2" key="1">
    <citation type="submission" date="2015-10" db="EMBL/GenBank/DDBJ databases">
        <title>Draft Genome Sequence of Chlorobium limicola strain Frasassi Growing under Artificial Lighting in the Frasassi Cave System.</title>
        <authorList>
            <person name="Mansor M."/>
            <person name="Macalady J."/>
        </authorList>
    </citation>
    <scope>NUCLEOTIDE SEQUENCE [LARGE SCALE GENOMIC DNA]</scope>
    <source>
        <strain evidence="1 2">Frasassi</strain>
    </source>
</reference>
<dbReference type="AlphaFoldDB" id="A0A101J5V4"/>
<dbReference type="EMBL" id="LMBR01000217">
    <property type="protein sequence ID" value="KUL20788.1"/>
    <property type="molecule type" value="Genomic_DNA"/>
</dbReference>
<evidence type="ECO:0008006" key="3">
    <source>
        <dbReference type="Google" id="ProtNLM"/>
    </source>
</evidence>
<protein>
    <recommendedName>
        <fullName evidence="3">Transcriptional regulator</fullName>
    </recommendedName>
</protein>